<dbReference type="Proteomes" id="UP000275078">
    <property type="component" value="Unassembled WGS sequence"/>
</dbReference>
<keyword evidence="3" id="KW-1185">Reference proteome</keyword>
<dbReference type="EMBL" id="ML119660">
    <property type="protein sequence ID" value="RPA84275.1"/>
    <property type="molecule type" value="Genomic_DNA"/>
</dbReference>
<reference evidence="2 3" key="1">
    <citation type="journal article" date="2018" name="Nat. Ecol. Evol.">
        <title>Pezizomycetes genomes reveal the molecular basis of ectomycorrhizal truffle lifestyle.</title>
        <authorList>
            <person name="Murat C."/>
            <person name="Payen T."/>
            <person name="Noel B."/>
            <person name="Kuo A."/>
            <person name="Morin E."/>
            <person name="Chen J."/>
            <person name="Kohler A."/>
            <person name="Krizsan K."/>
            <person name="Balestrini R."/>
            <person name="Da Silva C."/>
            <person name="Montanini B."/>
            <person name="Hainaut M."/>
            <person name="Levati E."/>
            <person name="Barry K.W."/>
            <person name="Belfiori B."/>
            <person name="Cichocki N."/>
            <person name="Clum A."/>
            <person name="Dockter R.B."/>
            <person name="Fauchery L."/>
            <person name="Guy J."/>
            <person name="Iotti M."/>
            <person name="Le Tacon F."/>
            <person name="Lindquist E.A."/>
            <person name="Lipzen A."/>
            <person name="Malagnac F."/>
            <person name="Mello A."/>
            <person name="Molinier V."/>
            <person name="Miyauchi S."/>
            <person name="Poulain J."/>
            <person name="Riccioni C."/>
            <person name="Rubini A."/>
            <person name="Sitrit Y."/>
            <person name="Splivallo R."/>
            <person name="Traeger S."/>
            <person name="Wang M."/>
            <person name="Zifcakova L."/>
            <person name="Wipf D."/>
            <person name="Zambonelli A."/>
            <person name="Paolocci F."/>
            <person name="Nowrousian M."/>
            <person name="Ottonello S."/>
            <person name="Baldrian P."/>
            <person name="Spatafora J.W."/>
            <person name="Henrissat B."/>
            <person name="Nagy L.G."/>
            <person name="Aury J.M."/>
            <person name="Wincker P."/>
            <person name="Grigoriev I.V."/>
            <person name="Bonfante P."/>
            <person name="Martin F.M."/>
        </authorList>
    </citation>
    <scope>NUCLEOTIDE SEQUENCE [LARGE SCALE GENOMIC DNA]</scope>
    <source>
        <strain evidence="2 3">RN42</strain>
    </source>
</reference>
<dbReference type="AlphaFoldDB" id="A0A3N4IDQ4"/>
<organism evidence="2 3">
    <name type="scientific">Ascobolus immersus RN42</name>
    <dbReference type="NCBI Taxonomy" id="1160509"/>
    <lineage>
        <taxon>Eukaryota</taxon>
        <taxon>Fungi</taxon>
        <taxon>Dikarya</taxon>
        <taxon>Ascomycota</taxon>
        <taxon>Pezizomycotina</taxon>
        <taxon>Pezizomycetes</taxon>
        <taxon>Pezizales</taxon>
        <taxon>Ascobolaceae</taxon>
        <taxon>Ascobolus</taxon>
    </lineage>
</organism>
<proteinExistence type="predicted"/>
<feature type="region of interest" description="Disordered" evidence="1">
    <location>
        <begin position="51"/>
        <end position="102"/>
    </location>
</feature>
<evidence type="ECO:0000256" key="1">
    <source>
        <dbReference type="SAM" id="MobiDB-lite"/>
    </source>
</evidence>
<protein>
    <recommendedName>
        <fullName evidence="4">Integrase zinc-binding domain-containing protein</fullName>
    </recommendedName>
</protein>
<name>A0A3N4IDQ4_ASCIM</name>
<evidence type="ECO:0008006" key="4">
    <source>
        <dbReference type="Google" id="ProtNLM"/>
    </source>
</evidence>
<gene>
    <name evidence="2" type="ORF">BJ508DRAFT_43733</name>
</gene>
<feature type="region of interest" description="Disordered" evidence="1">
    <location>
        <begin position="1"/>
        <end position="22"/>
    </location>
</feature>
<dbReference type="OrthoDB" id="2499658at2759"/>
<feature type="compositionally biased region" description="Basic residues" evidence="1">
    <location>
        <begin position="82"/>
        <end position="92"/>
    </location>
</feature>
<evidence type="ECO:0000313" key="3">
    <source>
        <dbReference type="Proteomes" id="UP000275078"/>
    </source>
</evidence>
<feature type="compositionally biased region" description="Polar residues" evidence="1">
    <location>
        <begin position="10"/>
        <end position="19"/>
    </location>
</feature>
<evidence type="ECO:0000313" key="2">
    <source>
        <dbReference type="EMBL" id="RPA84275.1"/>
    </source>
</evidence>
<feature type="compositionally biased region" description="Polar residues" evidence="1">
    <location>
        <begin position="51"/>
        <end position="81"/>
    </location>
</feature>
<dbReference type="STRING" id="1160509.A0A3N4IDQ4"/>
<accession>A0A3N4IDQ4</accession>
<sequence>MMISAGPTLASRQSPTMMQHRSPMAGYHHTHYHHHSGHNGMQEAYGYMSQAAQHYHPQSSPSLGSTPNMSLSIPRTAPSLSHHQHQQHHHHASAIVPKTEPRDPLPLHPIMPTSPVIEHNYEVGGQLSTNGFPTRQQFDQLLNDYILSLSPKKRDKALIPQKRYGNILAVLKEPKCTTIESAQFRFWVKKMFRLGTDCNGDKIVLHEGKPVAVRETLYDVLTNSHSQAQHGGRDKTSAKVRDRYSWSVVSRILTNQSFAFANRVYCRVPKELIARFVRNCPTCTLRRSNPVEFSASVSNSTSALSSRSQSFDANSAFTDFSTSHNMDQKMPPSSMAPLPPLERSMSYTYPMDVHPSGYIQMSPEHCHIDARMYTTHGGRNSV</sequence>